<dbReference type="CDD" id="cd17535">
    <property type="entry name" value="REC_NarL-like"/>
    <property type="match status" value="1"/>
</dbReference>
<evidence type="ECO:0000313" key="10">
    <source>
        <dbReference type="Proteomes" id="UP001493487"/>
    </source>
</evidence>
<dbReference type="EMBL" id="JASKHM010000012">
    <property type="protein sequence ID" value="MEQ4484779.1"/>
    <property type="molecule type" value="Genomic_DNA"/>
</dbReference>
<proteinExistence type="predicted"/>
<dbReference type="SMART" id="SM00448">
    <property type="entry name" value="REC"/>
    <property type="match status" value="1"/>
</dbReference>
<dbReference type="PROSITE" id="PS50110">
    <property type="entry name" value="RESPONSE_REGULATORY"/>
    <property type="match status" value="1"/>
</dbReference>
<protein>
    <submittedName>
        <fullName evidence="9">Response regulator transcription factor</fullName>
    </submittedName>
</protein>
<evidence type="ECO:0000256" key="4">
    <source>
        <dbReference type="ARBA" id="ARBA00023125"/>
    </source>
</evidence>
<dbReference type="InterPro" id="IPR036388">
    <property type="entry name" value="WH-like_DNA-bd_sf"/>
</dbReference>
<accession>A0ABV1KXH8</accession>
<dbReference type="CDD" id="cd06170">
    <property type="entry name" value="LuxR_C_like"/>
    <property type="match status" value="1"/>
</dbReference>
<dbReference type="InterPro" id="IPR001789">
    <property type="entry name" value="Sig_transdc_resp-reg_receiver"/>
</dbReference>
<feature type="domain" description="Response regulatory" evidence="8">
    <location>
        <begin position="6"/>
        <end position="122"/>
    </location>
</feature>
<keyword evidence="10" id="KW-1185">Reference proteome</keyword>
<evidence type="ECO:0000256" key="5">
    <source>
        <dbReference type="ARBA" id="ARBA00023163"/>
    </source>
</evidence>
<dbReference type="InterPro" id="IPR000792">
    <property type="entry name" value="Tscrpt_reg_LuxR_C"/>
</dbReference>
<keyword evidence="5" id="KW-0804">Transcription</keyword>
<organism evidence="9 10">
    <name type="scientific">Cohnella silvisoli</name>
    <dbReference type="NCBI Taxonomy" id="2873699"/>
    <lineage>
        <taxon>Bacteria</taxon>
        <taxon>Bacillati</taxon>
        <taxon>Bacillota</taxon>
        <taxon>Bacilli</taxon>
        <taxon>Bacillales</taxon>
        <taxon>Paenibacillaceae</taxon>
        <taxon>Cohnella</taxon>
    </lineage>
</organism>
<dbReference type="PANTHER" id="PTHR43214">
    <property type="entry name" value="TWO-COMPONENT RESPONSE REGULATOR"/>
    <property type="match status" value="1"/>
</dbReference>
<name>A0ABV1KXH8_9BACL</name>
<keyword evidence="3" id="KW-0805">Transcription regulation</keyword>
<keyword evidence="4" id="KW-0238">DNA-binding</keyword>
<dbReference type="Proteomes" id="UP001493487">
    <property type="component" value="Unassembled WGS sequence"/>
</dbReference>
<evidence type="ECO:0000256" key="6">
    <source>
        <dbReference type="PROSITE-ProRule" id="PRU00169"/>
    </source>
</evidence>
<dbReference type="Gene3D" id="3.40.50.2300">
    <property type="match status" value="1"/>
</dbReference>
<evidence type="ECO:0000259" key="7">
    <source>
        <dbReference type="PROSITE" id="PS50043"/>
    </source>
</evidence>
<keyword evidence="2" id="KW-0902">Two-component regulatory system</keyword>
<dbReference type="PROSITE" id="PS50043">
    <property type="entry name" value="HTH_LUXR_2"/>
    <property type="match status" value="1"/>
</dbReference>
<dbReference type="InterPro" id="IPR039420">
    <property type="entry name" value="WalR-like"/>
</dbReference>
<dbReference type="Gene3D" id="1.10.10.10">
    <property type="entry name" value="Winged helix-like DNA-binding domain superfamily/Winged helix DNA-binding domain"/>
    <property type="match status" value="1"/>
</dbReference>
<sequence length="213" mass="24155">MTKTIKAIVVDDHPLMAEATKQLLEQMDRIQVVGVAYDGRTCIELVEAYNPELIFLDYQLPDQSGTKLTEHIKRISPHAHIVIFTGVDVSDLVHKLLELRVSGIISKGTSEKTLKHMVACILDNHIVLPHSIFYKIKLSSPDASNPALLTDEEVRMMSMMVSGATYDQIAETIHVSKRSVDNYLRKIYDKLGVQNRIQAIRRFVQNRQDNEES</sequence>
<feature type="domain" description="HTH luxR-type" evidence="7">
    <location>
        <begin position="142"/>
        <end position="207"/>
    </location>
</feature>
<keyword evidence="1 6" id="KW-0597">Phosphoprotein</keyword>
<dbReference type="Pfam" id="PF00196">
    <property type="entry name" value="GerE"/>
    <property type="match status" value="1"/>
</dbReference>
<evidence type="ECO:0000313" key="9">
    <source>
        <dbReference type="EMBL" id="MEQ4484779.1"/>
    </source>
</evidence>
<dbReference type="InterPro" id="IPR016032">
    <property type="entry name" value="Sig_transdc_resp-reg_C-effctor"/>
</dbReference>
<dbReference type="SUPFAM" id="SSF52172">
    <property type="entry name" value="CheY-like"/>
    <property type="match status" value="1"/>
</dbReference>
<reference evidence="9 10" key="1">
    <citation type="journal article" date="2023" name="Genome Announc.">
        <title>Pan-Genome Analyses of the Genus Cohnella and Proposal of the Novel Species Cohnella silvisoli sp. nov., Isolated from Forest Soil.</title>
        <authorList>
            <person name="Wang C."/>
            <person name="Mao L."/>
            <person name="Bao G."/>
            <person name="Zhu H."/>
        </authorList>
    </citation>
    <scope>NUCLEOTIDE SEQUENCE [LARGE SCALE GENOMIC DNA]</scope>
    <source>
        <strain evidence="9 10">NL03-T5-1</strain>
    </source>
</reference>
<gene>
    <name evidence="9" type="ORF">QJS35_20545</name>
</gene>
<dbReference type="RefSeq" id="WP_232187152.1">
    <property type="nucleotide sequence ID" value="NZ_JAIOAP010000011.1"/>
</dbReference>
<dbReference type="SMART" id="SM00421">
    <property type="entry name" value="HTH_LUXR"/>
    <property type="match status" value="1"/>
</dbReference>
<dbReference type="InterPro" id="IPR011006">
    <property type="entry name" value="CheY-like_superfamily"/>
</dbReference>
<comment type="caution">
    <text evidence="9">The sequence shown here is derived from an EMBL/GenBank/DDBJ whole genome shotgun (WGS) entry which is preliminary data.</text>
</comment>
<dbReference type="PANTHER" id="PTHR43214:SF1">
    <property type="entry name" value="TRANSCRIPTIONAL REGULATORY PROTEIN COMA"/>
    <property type="match status" value="1"/>
</dbReference>
<evidence type="ECO:0000256" key="3">
    <source>
        <dbReference type="ARBA" id="ARBA00023015"/>
    </source>
</evidence>
<evidence type="ECO:0000259" key="8">
    <source>
        <dbReference type="PROSITE" id="PS50110"/>
    </source>
</evidence>
<dbReference type="Pfam" id="PF00072">
    <property type="entry name" value="Response_reg"/>
    <property type="match status" value="1"/>
</dbReference>
<evidence type="ECO:0000256" key="1">
    <source>
        <dbReference type="ARBA" id="ARBA00022553"/>
    </source>
</evidence>
<dbReference type="PRINTS" id="PR00038">
    <property type="entry name" value="HTHLUXR"/>
</dbReference>
<dbReference type="SUPFAM" id="SSF46894">
    <property type="entry name" value="C-terminal effector domain of the bipartite response regulators"/>
    <property type="match status" value="1"/>
</dbReference>
<dbReference type="InterPro" id="IPR058245">
    <property type="entry name" value="NreC/VraR/RcsB-like_REC"/>
</dbReference>
<feature type="modified residue" description="4-aspartylphosphate" evidence="6">
    <location>
        <position position="57"/>
    </location>
</feature>
<evidence type="ECO:0000256" key="2">
    <source>
        <dbReference type="ARBA" id="ARBA00023012"/>
    </source>
</evidence>